<evidence type="ECO:0000313" key="2">
    <source>
        <dbReference type="EMBL" id="GIY13100.1"/>
    </source>
</evidence>
<feature type="region of interest" description="Disordered" evidence="1">
    <location>
        <begin position="46"/>
        <end position="100"/>
    </location>
</feature>
<dbReference type="EMBL" id="BPLR01006893">
    <property type="protein sequence ID" value="GIY13100.1"/>
    <property type="molecule type" value="Genomic_DNA"/>
</dbReference>
<sequence>MQLLIATQGRWAPFHKSQRIDMVVGLFHLQRLITFLLISLEDGLPEPSPRKQAGVPGHAAGVSNSEAASESGLRFCPIEQVGDQQPEQRHSRKRGQAHRRFRFCLGDQDTLNKSFGMKS</sequence>
<evidence type="ECO:0000313" key="3">
    <source>
        <dbReference type="Proteomes" id="UP001054945"/>
    </source>
</evidence>
<reference evidence="2 3" key="1">
    <citation type="submission" date="2021-06" db="EMBL/GenBank/DDBJ databases">
        <title>Caerostris extrusa draft genome.</title>
        <authorList>
            <person name="Kono N."/>
            <person name="Arakawa K."/>
        </authorList>
    </citation>
    <scope>NUCLEOTIDE SEQUENCE [LARGE SCALE GENOMIC DNA]</scope>
</reference>
<feature type="compositionally biased region" description="Basic residues" evidence="1">
    <location>
        <begin position="90"/>
        <end position="100"/>
    </location>
</feature>
<name>A0AAV4QY98_CAEEX</name>
<proteinExistence type="predicted"/>
<gene>
    <name evidence="2" type="ORF">CEXT_613991</name>
</gene>
<keyword evidence="3" id="KW-1185">Reference proteome</keyword>
<comment type="caution">
    <text evidence="2">The sequence shown here is derived from an EMBL/GenBank/DDBJ whole genome shotgun (WGS) entry which is preliminary data.</text>
</comment>
<organism evidence="2 3">
    <name type="scientific">Caerostris extrusa</name>
    <name type="common">Bark spider</name>
    <name type="synonym">Caerostris bankana</name>
    <dbReference type="NCBI Taxonomy" id="172846"/>
    <lineage>
        <taxon>Eukaryota</taxon>
        <taxon>Metazoa</taxon>
        <taxon>Ecdysozoa</taxon>
        <taxon>Arthropoda</taxon>
        <taxon>Chelicerata</taxon>
        <taxon>Arachnida</taxon>
        <taxon>Araneae</taxon>
        <taxon>Araneomorphae</taxon>
        <taxon>Entelegynae</taxon>
        <taxon>Araneoidea</taxon>
        <taxon>Araneidae</taxon>
        <taxon>Caerostris</taxon>
    </lineage>
</organism>
<dbReference type="AlphaFoldDB" id="A0AAV4QY98"/>
<accession>A0AAV4QY98</accession>
<dbReference type="Proteomes" id="UP001054945">
    <property type="component" value="Unassembled WGS sequence"/>
</dbReference>
<evidence type="ECO:0000256" key="1">
    <source>
        <dbReference type="SAM" id="MobiDB-lite"/>
    </source>
</evidence>
<protein>
    <submittedName>
        <fullName evidence="2">Uncharacterized protein</fullName>
    </submittedName>
</protein>